<dbReference type="PROSITE" id="PS50157">
    <property type="entry name" value="ZINC_FINGER_C2H2_2"/>
    <property type="match status" value="3"/>
</dbReference>
<dbReference type="EMBL" id="MN740285">
    <property type="protein sequence ID" value="QHT97958.1"/>
    <property type="molecule type" value="Genomic_DNA"/>
</dbReference>
<evidence type="ECO:0000256" key="2">
    <source>
        <dbReference type="ARBA" id="ARBA00022737"/>
    </source>
</evidence>
<dbReference type="GO" id="GO:0045944">
    <property type="term" value="P:positive regulation of transcription by RNA polymerase II"/>
    <property type="evidence" value="ECO:0007669"/>
    <property type="project" value="TreeGrafter"/>
</dbReference>
<proteinExistence type="predicted"/>
<keyword evidence="5" id="KW-0805">Transcription regulation</keyword>
<dbReference type="GO" id="GO:0008270">
    <property type="term" value="F:zinc ion binding"/>
    <property type="evidence" value="ECO:0007669"/>
    <property type="project" value="UniProtKB-KW"/>
</dbReference>
<dbReference type="PROSITE" id="PS00028">
    <property type="entry name" value="ZINC_FINGER_C2H2_1"/>
    <property type="match status" value="1"/>
</dbReference>
<dbReference type="InterPro" id="IPR050688">
    <property type="entry name" value="Zinc_finger/UBP_domain"/>
</dbReference>
<dbReference type="FunFam" id="3.30.160.60:FF:000145">
    <property type="entry name" value="Zinc finger protein 574"/>
    <property type="match status" value="1"/>
</dbReference>
<evidence type="ECO:0000259" key="7">
    <source>
        <dbReference type="PROSITE" id="PS50157"/>
    </source>
</evidence>
<sequence>MERRNRNAKKIRYKTGYFPCSECDHIAKRKGDLISHMRTHTGDKPFRCQYCPYAAAQSSALRRHLKKHLKCPHCGCSFQSEPEFYLHELTHGYW</sequence>
<feature type="domain" description="C2H2-type" evidence="7">
    <location>
        <begin position="18"/>
        <end position="45"/>
    </location>
</feature>
<keyword evidence="2" id="KW-0677">Repeat</keyword>
<keyword evidence="3" id="KW-0863">Zinc-finger</keyword>
<keyword evidence="4" id="KW-0862">Zinc</keyword>
<dbReference type="InterPro" id="IPR036236">
    <property type="entry name" value="Znf_C2H2_sf"/>
</dbReference>
<dbReference type="Pfam" id="PF00096">
    <property type="entry name" value="zf-C2H2"/>
    <property type="match status" value="1"/>
</dbReference>
<reference evidence="8" key="1">
    <citation type="journal article" date="2020" name="Nature">
        <title>Giant virus diversity and host interactions through global metagenomics.</title>
        <authorList>
            <person name="Schulz F."/>
            <person name="Roux S."/>
            <person name="Paez-Espino D."/>
            <person name="Jungbluth S."/>
            <person name="Walsh D.A."/>
            <person name="Denef V.J."/>
            <person name="McMahon K.D."/>
            <person name="Konstantinidis K.T."/>
            <person name="Eloe-Fadrosh E.A."/>
            <person name="Kyrpides N.C."/>
            <person name="Woyke T."/>
        </authorList>
    </citation>
    <scope>NUCLEOTIDE SEQUENCE</scope>
    <source>
        <strain evidence="8">GVMAG-M-3300025572-1</strain>
    </source>
</reference>
<dbReference type="Gene3D" id="3.30.160.60">
    <property type="entry name" value="Classic Zinc Finger"/>
    <property type="match status" value="2"/>
</dbReference>
<evidence type="ECO:0000256" key="1">
    <source>
        <dbReference type="ARBA" id="ARBA00022723"/>
    </source>
</evidence>
<dbReference type="FunFam" id="3.30.160.60:FF:000621">
    <property type="entry name" value="FLT3-interacting zinc finger 1"/>
    <property type="match status" value="1"/>
</dbReference>
<dbReference type="PANTHER" id="PTHR24403:SF109">
    <property type="entry name" value="ZINC FINGER PROTEIN 845-LIKE"/>
    <property type="match status" value="1"/>
</dbReference>
<organism evidence="8">
    <name type="scientific">viral metagenome</name>
    <dbReference type="NCBI Taxonomy" id="1070528"/>
    <lineage>
        <taxon>unclassified sequences</taxon>
        <taxon>metagenomes</taxon>
        <taxon>organismal metagenomes</taxon>
    </lineage>
</organism>
<dbReference type="SUPFAM" id="SSF57667">
    <property type="entry name" value="beta-beta-alpha zinc fingers"/>
    <property type="match status" value="1"/>
</dbReference>
<accession>A0A6C0IXC2</accession>
<evidence type="ECO:0000313" key="8">
    <source>
        <dbReference type="EMBL" id="QHT97958.1"/>
    </source>
</evidence>
<dbReference type="InterPro" id="IPR013087">
    <property type="entry name" value="Znf_C2H2_type"/>
</dbReference>
<keyword evidence="1" id="KW-0479">Metal-binding</keyword>
<evidence type="ECO:0000256" key="6">
    <source>
        <dbReference type="ARBA" id="ARBA00023163"/>
    </source>
</evidence>
<evidence type="ECO:0000256" key="4">
    <source>
        <dbReference type="ARBA" id="ARBA00022833"/>
    </source>
</evidence>
<dbReference type="PANTHER" id="PTHR24403">
    <property type="entry name" value="ZINC FINGER PROTEIN"/>
    <property type="match status" value="1"/>
</dbReference>
<protein>
    <recommendedName>
        <fullName evidence="7">C2H2-type domain-containing protein</fullName>
    </recommendedName>
</protein>
<dbReference type="Pfam" id="PF13909">
    <property type="entry name" value="zf-H2C2_5"/>
    <property type="match status" value="1"/>
</dbReference>
<dbReference type="SMART" id="SM00355">
    <property type="entry name" value="ZnF_C2H2"/>
    <property type="match status" value="3"/>
</dbReference>
<name>A0A6C0IXC2_9ZZZZ</name>
<evidence type="ECO:0000256" key="5">
    <source>
        <dbReference type="ARBA" id="ARBA00023015"/>
    </source>
</evidence>
<dbReference type="GO" id="GO:0005634">
    <property type="term" value="C:nucleus"/>
    <property type="evidence" value="ECO:0007669"/>
    <property type="project" value="TreeGrafter"/>
</dbReference>
<feature type="domain" description="C2H2-type" evidence="7">
    <location>
        <begin position="69"/>
        <end position="91"/>
    </location>
</feature>
<dbReference type="AlphaFoldDB" id="A0A6C0IXC2"/>
<keyword evidence="6" id="KW-0804">Transcription</keyword>
<feature type="domain" description="C2H2-type" evidence="7">
    <location>
        <begin position="46"/>
        <end position="68"/>
    </location>
</feature>
<evidence type="ECO:0000256" key="3">
    <source>
        <dbReference type="ARBA" id="ARBA00022771"/>
    </source>
</evidence>